<organism evidence="8 9">
    <name type="scientific">Hungatella hathewayi WAL-18680</name>
    <dbReference type="NCBI Taxonomy" id="742737"/>
    <lineage>
        <taxon>Bacteria</taxon>
        <taxon>Bacillati</taxon>
        <taxon>Bacillota</taxon>
        <taxon>Clostridia</taxon>
        <taxon>Lachnospirales</taxon>
        <taxon>Lachnospiraceae</taxon>
        <taxon>Hungatella</taxon>
    </lineage>
</organism>
<keyword evidence="9" id="KW-1185">Reference proteome</keyword>
<dbReference type="GO" id="GO:0015109">
    <property type="term" value="F:chromate transmembrane transporter activity"/>
    <property type="evidence" value="ECO:0007669"/>
    <property type="project" value="InterPro"/>
</dbReference>
<evidence type="ECO:0000256" key="4">
    <source>
        <dbReference type="ARBA" id="ARBA00022692"/>
    </source>
</evidence>
<reference evidence="8 9" key="1">
    <citation type="submission" date="2011-08" db="EMBL/GenBank/DDBJ databases">
        <title>The Genome Sequence of Clostridium hathewayi WAL-18680.</title>
        <authorList>
            <consortium name="The Broad Institute Genome Sequencing Platform"/>
            <person name="Earl A."/>
            <person name="Ward D."/>
            <person name="Feldgarden M."/>
            <person name="Gevers D."/>
            <person name="Finegold S.M."/>
            <person name="Summanen P.H."/>
            <person name="Molitoris D.R."/>
            <person name="Song M."/>
            <person name="Daigneault M."/>
            <person name="Allen-Vercoe E."/>
            <person name="Young S.K."/>
            <person name="Zeng Q."/>
            <person name="Gargeya S."/>
            <person name="Fitzgerald M."/>
            <person name="Haas B."/>
            <person name="Abouelleil A."/>
            <person name="Alvarado L."/>
            <person name="Arachchi H.M."/>
            <person name="Berlin A."/>
            <person name="Brown A."/>
            <person name="Chapman S.B."/>
            <person name="Chen Z."/>
            <person name="Dunbar C."/>
            <person name="Freedman E."/>
            <person name="Gearin G."/>
            <person name="Gellesch M."/>
            <person name="Goldberg J."/>
            <person name="Griggs A."/>
            <person name="Gujja S."/>
            <person name="Heiman D."/>
            <person name="Howarth C."/>
            <person name="Larson L."/>
            <person name="Lui A."/>
            <person name="MacDonald P.J.P."/>
            <person name="Montmayeur A."/>
            <person name="Murphy C."/>
            <person name="Neiman D."/>
            <person name="Pearson M."/>
            <person name="Priest M."/>
            <person name="Roberts A."/>
            <person name="Saif S."/>
            <person name="Shea T."/>
            <person name="Shenoy N."/>
            <person name="Sisk P."/>
            <person name="Stolte C."/>
            <person name="Sykes S."/>
            <person name="Wortman J."/>
            <person name="Nusbaum C."/>
            <person name="Birren B."/>
        </authorList>
    </citation>
    <scope>NUCLEOTIDE SEQUENCE [LARGE SCALE GENOMIC DNA]</scope>
    <source>
        <strain evidence="8 9">WAL-18680</strain>
    </source>
</reference>
<keyword evidence="4 7" id="KW-0812">Transmembrane</keyword>
<feature type="transmembrane region" description="Helical" evidence="7">
    <location>
        <begin position="72"/>
        <end position="97"/>
    </location>
</feature>
<feature type="transmembrane region" description="Helical" evidence="7">
    <location>
        <begin position="118"/>
        <end position="137"/>
    </location>
</feature>
<dbReference type="Pfam" id="PF02417">
    <property type="entry name" value="Chromate_transp"/>
    <property type="match status" value="1"/>
</dbReference>
<evidence type="ECO:0000256" key="2">
    <source>
        <dbReference type="ARBA" id="ARBA00005262"/>
    </source>
</evidence>
<dbReference type="PANTHER" id="PTHR43663">
    <property type="entry name" value="CHROMATE TRANSPORT PROTEIN-RELATED"/>
    <property type="match status" value="1"/>
</dbReference>
<accession>G5IGU6</accession>
<evidence type="ECO:0000256" key="7">
    <source>
        <dbReference type="SAM" id="Phobius"/>
    </source>
</evidence>
<dbReference type="InterPro" id="IPR052518">
    <property type="entry name" value="CHR_Transporter"/>
</dbReference>
<sequence>MLSALTELLWAFFRIGTFSIGGGYAVIPMIEEVVVRQNGWVSRQAFTDMITISQMTPGPLAVNISTFTGMQIAGVFGALAATFGCVISGILIAIGLHRFFQKHRESVYVFEVLNGLKAASLGLIVSASATILIMAFFRSGVVRMADLNLRAVVVFGVSLVLLRKWKINPILLLALTGLSGLL</sequence>
<dbReference type="PANTHER" id="PTHR43663:SF1">
    <property type="entry name" value="CHROMATE TRANSPORTER"/>
    <property type="match status" value="1"/>
</dbReference>
<evidence type="ECO:0000256" key="3">
    <source>
        <dbReference type="ARBA" id="ARBA00022475"/>
    </source>
</evidence>
<keyword evidence="5 7" id="KW-1133">Transmembrane helix</keyword>
<dbReference type="AlphaFoldDB" id="G5IGU6"/>
<gene>
    <name evidence="8" type="ORF">HMPREF9473_02724</name>
</gene>
<dbReference type="GO" id="GO:0005886">
    <property type="term" value="C:plasma membrane"/>
    <property type="evidence" value="ECO:0007669"/>
    <property type="project" value="UniProtKB-SubCell"/>
</dbReference>
<dbReference type="InterPro" id="IPR003370">
    <property type="entry name" value="Chromate_transpt"/>
</dbReference>
<evidence type="ECO:0008006" key="10">
    <source>
        <dbReference type="Google" id="ProtNLM"/>
    </source>
</evidence>
<comment type="similarity">
    <text evidence="2">Belongs to the chromate ion transporter (CHR) (TC 2.A.51) family.</text>
</comment>
<evidence type="ECO:0000256" key="5">
    <source>
        <dbReference type="ARBA" id="ARBA00022989"/>
    </source>
</evidence>
<dbReference type="RefSeq" id="WP_006780703.1">
    <property type="nucleotide sequence ID" value="NZ_CP040506.1"/>
</dbReference>
<comment type="caution">
    <text evidence="8">The sequence shown here is derived from an EMBL/GenBank/DDBJ whole genome shotgun (WGS) entry which is preliminary data.</text>
</comment>
<comment type="subcellular location">
    <subcellularLocation>
        <location evidence="1">Cell membrane</location>
        <topology evidence="1">Multi-pass membrane protein</topology>
    </subcellularLocation>
</comment>
<dbReference type="EMBL" id="ADLN01000066">
    <property type="protein sequence ID" value="EHI59276.1"/>
    <property type="molecule type" value="Genomic_DNA"/>
</dbReference>
<evidence type="ECO:0000313" key="9">
    <source>
        <dbReference type="Proteomes" id="UP000005384"/>
    </source>
</evidence>
<evidence type="ECO:0000313" key="8">
    <source>
        <dbReference type="EMBL" id="EHI59276.1"/>
    </source>
</evidence>
<keyword evidence="3" id="KW-1003">Cell membrane</keyword>
<dbReference type="PATRIC" id="fig|742737.3.peg.2731"/>
<dbReference type="HOGENOM" id="CLU_018106_1_2_9"/>
<evidence type="ECO:0000256" key="1">
    <source>
        <dbReference type="ARBA" id="ARBA00004651"/>
    </source>
</evidence>
<feature type="transmembrane region" description="Helical" evidence="7">
    <location>
        <begin position="12"/>
        <end position="30"/>
    </location>
</feature>
<protein>
    <recommendedName>
        <fullName evidence="10">Chromate transporter</fullName>
    </recommendedName>
</protein>
<name>G5IGU6_9FIRM</name>
<keyword evidence="6 7" id="KW-0472">Membrane</keyword>
<dbReference type="Proteomes" id="UP000005384">
    <property type="component" value="Unassembled WGS sequence"/>
</dbReference>
<dbReference type="OrthoDB" id="9788907at2"/>
<proteinExistence type="inferred from homology"/>
<evidence type="ECO:0000256" key="6">
    <source>
        <dbReference type="ARBA" id="ARBA00023136"/>
    </source>
</evidence>